<dbReference type="Gene3D" id="3.30.420.10">
    <property type="entry name" value="Ribonuclease H-like superfamily/Ribonuclease H"/>
    <property type="match status" value="1"/>
</dbReference>
<dbReference type="GO" id="GO:0004523">
    <property type="term" value="F:RNA-DNA hybrid ribonuclease activity"/>
    <property type="evidence" value="ECO:0007669"/>
    <property type="project" value="InterPro"/>
</dbReference>
<dbReference type="Proteomes" id="UP000013827">
    <property type="component" value="Unassembled WGS sequence"/>
</dbReference>
<dbReference type="InterPro" id="IPR012337">
    <property type="entry name" value="RNaseH-like_sf"/>
</dbReference>
<reference evidence="2" key="2">
    <citation type="submission" date="2024-10" db="UniProtKB">
        <authorList>
            <consortium name="EnsemblProtists"/>
        </authorList>
    </citation>
    <scope>IDENTIFICATION</scope>
</reference>
<dbReference type="PaxDb" id="2903-EOD12290"/>
<sequence length="173" mass="17805">MLMLQLRFDGSFRAGGAGGAAAVLSKDGVVWWEGARFVPSCVTSSHAEFEGLILGLEAARALSPDALRVEGDCRVVIDQMSGKARARKLSEPAGRAREALARLPLGSAPSFGAIVREENARADALARAAVDALHVAAALAAARGGGLRASTARGCAAPAAEGGWRLELALRDC</sequence>
<evidence type="ECO:0000313" key="2">
    <source>
        <dbReference type="EnsemblProtists" id="EOD12290"/>
    </source>
</evidence>
<dbReference type="GO" id="GO:0003676">
    <property type="term" value="F:nucleic acid binding"/>
    <property type="evidence" value="ECO:0007669"/>
    <property type="project" value="InterPro"/>
</dbReference>
<feature type="domain" description="RNase H type-1" evidence="1">
    <location>
        <begin position="1"/>
        <end position="131"/>
    </location>
</feature>
<keyword evidence="3" id="KW-1185">Reference proteome</keyword>
<reference evidence="3" key="1">
    <citation type="journal article" date="2013" name="Nature">
        <title>Pan genome of the phytoplankton Emiliania underpins its global distribution.</title>
        <authorList>
            <person name="Read B.A."/>
            <person name="Kegel J."/>
            <person name="Klute M.J."/>
            <person name="Kuo A."/>
            <person name="Lefebvre S.C."/>
            <person name="Maumus F."/>
            <person name="Mayer C."/>
            <person name="Miller J."/>
            <person name="Monier A."/>
            <person name="Salamov A."/>
            <person name="Young J."/>
            <person name="Aguilar M."/>
            <person name="Claverie J.M."/>
            <person name="Frickenhaus S."/>
            <person name="Gonzalez K."/>
            <person name="Herman E.K."/>
            <person name="Lin Y.C."/>
            <person name="Napier J."/>
            <person name="Ogata H."/>
            <person name="Sarno A.F."/>
            <person name="Shmutz J."/>
            <person name="Schroeder D."/>
            <person name="de Vargas C."/>
            <person name="Verret F."/>
            <person name="von Dassow P."/>
            <person name="Valentin K."/>
            <person name="Van de Peer Y."/>
            <person name="Wheeler G."/>
            <person name="Dacks J.B."/>
            <person name="Delwiche C.F."/>
            <person name="Dyhrman S.T."/>
            <person name="Glockner G."/>
            <person name="John U."/>
            <person name="Richards T."/>
            <person name="Worden A.Z."/>
            <person name="Zhang X."/>
            <person name="Grigoriev I.V."/>
            <person name="Allen A.E."/>
            <person name="Bidle K."/>
            <person name="Borodovsky M."/>
            <person name="Bowler C."/>
            <person name="Brownlee C."/>
            <person name="Cock J.M."/>
            <person name="Elias M."/>
            <person name="Gladyshev V.N."/>
            <person name="Groth M."/>
            <person name="Guda C."/>
            <person name="Hadaegh A."/>
            <person name="Iglesias-Rodriguez M.D."/>
            <person name="Jenkins J."/>
            <person name="Jones B.M."/>
            <person name="Lawson T."/>
            <person name="Leese F."/>
            <person name="Lindquist E."/>
            <person name="Lobanov A."/>
            <person name="Lomsadze A."/>
            <person name="Malik S.B."/>
            <person name="Marsh M.E."/>
            <person name="Mackinder L."/>
            <person name="Mock T."/>
            <person name="Mueller-Roeber B."/>
            <person name="Pagarete A."/>
            <person name="Parker M."/>
            <person name="Probert I."/>
            <person name="Quesneville H."/>
            <person name="Raines C."/>
            <person name="Rensing S.A."/>
            <person name="Riano-Pachon D.M."/>
            <person name="Richier S."/>
            <person name="Rokitta S."/>
            <person name="Shiraiwa Y."/>
            <person name="Soanes D.M."/>
            <person name="van der Giezen M."/>
            <person name="Wahlund T.M."/>
            <person name="Williams B."/>
            <person name="Wilson W."/>
            <person name="Wolfe G."/>
            <person name="Wurch L.L."/>
        </authorList>
    </citation>
    <scope>NUCLEOTIDE SEQUENCE</scope>
</reference>
<dbReference type="EnsemblProtists" id="EOD12290">
    <property type="protein sequence ID" value="EOD12290"/>
    <property type="gene ID" value="EMIHUDRAFT_257186"/>
</dbReference>
<dbReference type="PANTHER" id="PTHR46387:SF2">
    <property type="entry name" value="RIBONUCLEASE HI"/>
    <property type="match status" value="1"/>
</dbReference>
<dbReference type="InterPro" id="IPR036397">
    <property type="entry name" value="RNaseH_sf"/>
</dbReference>
<evidence type="ECO:0000313" key="3">
    <source>
        <dbReference type="Proteomes" id="UP000013827"/>
    </source>
</evidence>
<dbReference type="PROSITE" id="PS50879">
    <property type="entry name" value="RNASE_H_1"/>
    <property type="match status" value="1"/>
</dbReference>
<evidence type="ECO:0000259" key="1">
    <source>
        <dbReference type="PROSITE" id="PS50879"/>
    </source>
</evidence>
<name>A0A0D3IM05_EMIH1</name>
<proteinExistence type="predicted"/>
<organism evidence="2 3">
    <name type="scientific">Emiliania huxleyi (strain CCMP1516)</name>
    <dbReference type="NCBI Taxonomy" id="280463"/>
    <lineage>
        <taxon>Eukaryota</taxon>
        <taxon>Haptista</taxon>
        <taxon>Haptophyta</taxon>
        <taxon>Prymnesiophyceae</taxon>
        <taxon>Isochrysidales</taxon>
        <taxon>Noelaerhabdaceae</taxon>
        <taxon>Emiliania</taxon>
    </lineage>
</organism>
<dbReference type="SUPFAM" id="SSF53098">
    <property type="entry name" value="Ribonuclease H-like"/>
    <property type="match status" value="1"/>
</dbReference>
<dbReference type="RefSeq" id="XP_005764719.1">
    <property type="nucleotide sequence ID" value="XM_005764662.1"/>
</dbReference>
<accession>A0A0D3IM05</accession>
<dbReference type="HOGENOM" id="CLU_1551684_0_0_1"/>
<dbReference type="AlphaFoldDB" id="A0A0D3IM05"/>
<dbReference type="InterPro" id="IPR002156">
    <property type="entry name" value="RNaseH_domain"/>
</dbReference>
<protein>
    <recommendedName>
        <fullName evidence="1">RNase H type-1 domain-containing protein</fullName>
    </recommendedName>
</protein>
<dbReference type="GeneID" id="17258441"/>
<dbReference type="Pfam" id="PF13456">
    <property type="entry name" value="RVT_3"/>
    <property type="match status" value="1"/>
</dbReference>
<dbReference type="PANTHER" id="PTHR46387">
    <property type="entry name" value="POLYNUCLEOTIDYL TRANSFERASE, RIBONUCLEASE H-LIKE SUPERFAMILY PROTEIN"/>
    <property type="match status" value="1"/>
</dbReference>
<dbReference type="KEGG" id="ehx:EMIHUDRAFT_257186"/>